<keyword evidence="4" id="KW-0808">Transferase</keyword>
<dbReference type="GO" id="GO:0008276">
    <property type="term" value="F:protein methyltransferase activity"/>
    <property type="evidence" value="ECO:0007669"/>
    <property type="project" value="InterPro"/>
</dbReference>
<dbReference type="InterPro" id="IPR041698">
    <property type="entry name" value="Methyltransf_25"/>
</dbReference>
<feature type="domain" description="Methyltransferase" evidence="7">
    <location>
        <begin position="254"/>
        <end position="315"/>
    </location>
</feature>
<dbReference type="InterPro" id="IPR014008">
    <property type="entry name" value="Cbl_synth_MTase_CbiT"/>
</dbReference>
<dbReference type="Pfam" id="PF13649">
    <property type="entry name" value="Methyltransf_25"/>
    <property type="match status" value="1"/>
</dbReference>
<dbReference type="EMBL" id="JAPZVP010000017">
    <property type="protein sequence ID" value="MDA1361905.1"/>
    <property type="molecule type" value="Genomic_DNA"/>
</dbReference>
<keyword evidence="5" id="KW-0949">S-adenosyl-L-methionine</keyword>
<evidence type="ECO:0000256" key="4">
    <source>
        <dbReference type="ARBA" id="ARBA00022679"/>
    </source>
</evidence>
<organism evidence="8 9">
    <name type="scientific">Glycomyces luteolus</name>
    <dbReference type="NCBI Taxonomy" id="2670330"/>
    <lineage>
        <taxon>Bacteria</taxon>
        <taxon>Bacillati</taxon>
        <taxon>Actinomycetota</taxon>
        <taxon>Actinomycetes</taxon>
        <taxon>Glycomycetales</taxon>
        <taxon>Glycomycetaceae</taxon>
        <taxon>Glycomyces</taxon>
    </lineage>
</organism>
<evidence type="ECO:0000313" key="9">
    <source>
        <dbReference type="Proteomes" id="UP001146067"/>
    </source>
</evidence>
<evidence type="ECO:0000256" key="1">
    <source>
        <dbReference type="ARBA" id="ARBA00004953"/>
    </source>
</evidence>
<keyword evidence="9" id="KW-1185">Reference proteome</keyword>
<dbReference type="NCBIfam" id="TIGR02469">
    <property type="entry name" value="CbiT"/>
    <property type="match status" value="1"/>
</dbReference>
<dbReference type="GO" id="GO:0009236">
    <property type="term" value="P:cobalamin biosynthetic process"/>
    <property type="evidence" value="ECO:0007669"/>
    <property type="project" value="UniProtKB-KW"/>
</dbReference>
<evidence type="ECO:0000256" key="3">
    <source>
        <dbReference type="ARBA" id="ARBA00022603"/>
    </source>
</evidence>
<dbReference type="NCBIfam" id="TIGR02467">
    <property type="entry name" value="CbiE"/>
    <property type="match status" value="1"/>
</dbReference>
<keyword evidence="2" id="KW-0169">Cobalamin biosynthesis</keyword>
<keyword evidence="3" id="KW-0489">Methyltransferase</keyword>
<dbReference type="Gene3D" id="3.40.50.150">
    <property type="entry name" value="Vaccinia Virus protein VP39"/>
    <property type="match status" value="1"/>
</dbReference>
<proteinExistence type="predicted"/>
<gene>
    <name evidence="8" type="primary">cbiE</name>
    <name evidence="8" type="ORF">O1R50_19920</name>
</gene>
<dbReference type="SUPFAM" id="SSF53335">
    <property type="entry name" value="S-adenosyl-L-methionine-dependent methyltransferases"/>
    <property type="match status" value="1"/>
</dbReference>
<dbReference type="AlphaFoldDB" id="A0A9X3PEA7"/>
<evidence type="ECO:0000313" key="8">
    <source>
        <dbReference type="EMBL" id="MDA1361905.1"/>
    </source>
</evidence>
<dbReference type="InterPro" id="IPR035996">
    <property type="entry name" value="4pyrrol_Methylase_sf"/>
</dbReference>
<accession>A0A9X3PEA7</accession>
<evidence type="ECO:0000259" key="7">
    <source>
        <dbReference type="Pfam" id="PF13649"/>
    </source>
</evidence>
<dbReference type="SUPFAM" id="SSF53790">
    <property type="entry name" value="Tetrapyrrole methylase"/>
    <property type="match status" value="1"/>
</dbReference>
<dbReference type="Proteomes" id="UP001146067">
    <property type="component" value="Unassembled WGS sequence"/>
</dbReference>
<evidence type="ECO:0000256" key="5">
    <source>
        <dbReference type="ARBA" id="ARBA00022691"/>
    </source>
</evidence>
<protein>
    <submittedName>
        <fullName evidence="8">Precorrin-6y C5,15-methyltransferase (Decarboxylating) subunit CbiE</fullName>
    </submittedName>
</protein>
<dbReference type="RefSeq" id="WP_270111939.1">
    <property type="nucleotide sequence ID" value="NZ_JAPZVP010000017.1"/>
</dbReference>
<dbReference type="InterPro" id="IPR050714">
    <property type="entry name" value="Cobalamin_biosynth_MTase"/>
</dbReference>
<dbReference type="InterPro" id="IPR029063">
    <property type="entry name" value="SAM-dependent_MTases_sf"/>
</dbReference>
<dbReference type="GO" id="GO:0032259">
    <property type="term" value="P:methylation"/>
    <property type="evidence" value="ECO:0007669"/>
    <property type="project" value="UniProtKB-KW"/>
</dbReference>
<comment type="pathway">
    <text evidence="1">Cofactor biosynthesis; adenosylcobalamin biosynthesis.</text>
</comment>
<dbReference type="PIRSF" id="PIRSF036428">
    <property type="entry name" value="CobL"/>
    <property type="match status" value="1"/>
</dbReference>
<dbReference type="InterPro" id="IPR014776">
    <property type="entry name" value="4pyrrole_Mease_sub2"/>
</dbReference>
<evidence type="ECO:0000259" key="6">
    <source>
        <dbReference type="Pfam" id="PF00590"/>
    </source>
</evidence>
<comment type="caution">
    <text evidence="8">The sequence shown here is derived from an EMBL/GenBank/DDBJ whole genome shotgun (WGS) entry which is preliminary data.</text>
</comment>
<dbReference type="InterPro" id="IPR000878">
    <property type="entry name" value="4pyrrol_Mease"/>
</dbReference>
<dbReference type="InterPro" id="IPR012818">
    <property type="entry name" value="CbiE"/>
</dbReference>
<dbReference type="Gene3D" id="3.30.950.10">
    <property type="entry name" value="Methyltransferase, Cobalt-precorrin-4 Transmethylase, Domain 2"/>
    <property type="match status" value="1"/>
</dbReference>
<name>A0A9X3PEA7_9ACTN</name>
<dbReference type="Pfam" id="PF00590">
    <property type="entry name" value="TP_methylase"/>
    <property type="match status" value="1"/>
</dbReference>
<feature type="domain" description="Tetrapyrrole methylase" evidence="6">
    <location>
        <begin position="58"/>
        <end position="183"/>
    </location>
</feature>
<dbReference type="CDD" id="cd11644">
    <property type="entry name" value="Precorrin-6Y-MT"/>
    <property type="match status" value="1"/>
</dbReference>
<dbReference type="PANTHER" id="PTHR43182:SF1">
    <property type="entry name" value="COBALT-PRECORRIN-7 C(5)-METHYLTRANSFERASE"/>
    <property type="match status" value="1"/>
</dbReference>
<dbReference type="PANTHER" id="PTHR43182">
    <property type="entry name" value="COBALT-PRECORRIN-6B C(15)-METHYLTRANSFERASE (DECARBOXYLATING)"/>
    <property type="match status" value="1"/>
</dbReference>
<sequence>MTAPVIVIGVGPDGLLARPIPQDAQAIAGGKRHLAAHAPGTVPTIPIAGDLNAVLERIAAVPGPVAVLASGDPGWFGILRRLAELDRPLEVHPAASSVAGAFARIGMTWEDARVVSAHGRNRRPAVATGLAGGKVAILTDTENTPASIAQELLDSGCGPRNVVVAARLGHEDETIVHCDLTEAAGRGFADPNVMLILDQADTAGPTLLAHSRTTALWGRPVEDFEHRDGQITKPAVRAAVLAGLGPGPGRLLWDVGCGSGSVAVEAAALGAGVIAIDDDAAQVERTRANAAAHDVRLGAVQGRAPAALETLPDPDAVFIGGGGADLEAIIDVATTRCRDRIVIALATIERVGPVMNRLEAAGWTASGQLIEVAELVPLGDGHRLAPRNPVLLVQGVHP</sequence>
<evidence type="ECO:0000256" key="2">
    <source>
        <dbReference type="ARBA" id="ARBA00022573"/>
    </source>
</evidence>
<dbReference type="InterPro" id="IPR006365">
    <property type="entry name" value="Cbl_synth_CobL"/>
</dbReference>
<reference evidence="8" key="1">
    <citation type="submission" date="2022-12" db="EMBL/GenBank/DDBJ databases">
        <title>Gycomyces niveus sp.nov.,a novel actinomycete isolated from soil in Shouguan.</title>
        <authorList>
            <person name="Yang X."/>
        </authorList>
    </citation>
    <scope>NUCLEOTIDE SEQUENCE</scope>
    <source>
        <strain evidence="8">NEAU-A15</strain>
    </source>
</reference>